<proteinExistence type="predicted"/>
<organism evidence="1 2">
    <name type="scientific">Lecanicillium saksenae</name>
    <dbReference type="NCBI Taxonomy" id="468837"/>
    <lineage>
        <taxon>Eukaryota</taxon>
        <taxon>Fungi</taxon>
        <taxon>Dikarya</taxon>
        <taxon>Ascomycota</taxon>
        <taxon>Pezizomycotina</taxon>
        <taxon>Sordariomycetes</taxon>
        <taxon>Hypocreomycetidae</taxon>
        <taxon>Hypocreales</taxon>
        <taxon>Cordycipitaceae</taxon>
        <taxon>Lecanicillium</taxon>
    </lineage>
</organism>
<comment type="caution">
    <text evidence="1">The sequence shown here is derived from an EMBL/GenBank/DDBJ whole genome shotgun (WGS) entry which is preliminary data.</text>
</comment>
<protein>
    <submittedName>
        <fullName evidence="1">Uncharacterized protein</fullName>
    </submittedName>
</protein>
<dbReference type="EMBL" id="JANAKD010001231">
    <property type="protein sequence ID" value="KAJ3481753.1"/>
    <property type="molecule type" value="Genomic_DNA"/>
</dbReference>
<sequence length="263" mass="29355">MIKNDAYQTIVQRGSFRDTSHPKRKKLQVASALLAAANTNGGGGVSEESTIEGHRRPQPAVTVAGLALEGTGLWHSGINAFVDHKNKYAIREIGPARSIQKAVLEARRGRTHPALEVRHPDDWTDEVEAAAHAAWRSDMAVWFLGRGVVKPYLKLFKICLQYGNCTPWDIVGVRSQLRFEPEGRASPYRVWSKPFCDALGPLVTHPVWATQFDGSVAADIVLIIQYAVILRTNDARQWRPSRWRKDAFIKAMSQYSSVTDGIR</sequence>
<evidence type="ECO:0000313" key="1">
    <source>
        <dbReference type="EMBL" id="KAJ3481753.1"/>
    </source>
</evidence>
<gene>
    <name evidence="1" type="ORF">NLG97_g7743</name>
</gene>
<reference evidence="1" key="1">
    <citation type="submission" date="2022-07" db="EMBL/GenBank/DDBJ databases">
        <title>Genome Sequence of Lecanicillium saksenae.</title>
        <authorList>
            <person name="Buettner E."/>
        </authorList>
    </citation>
    <scope>NUCLEOTIDE SEQUENCE</scope>
    <source>
        <strain evidence="1">VT-O1</strain>
    </source>
</reference>
<evidence type="ECO:0000313" key="2">
    <source>
        <dbReference type="Proteomes" id="UP001148737"/>
    </source>
</evidence>
<keyword evidence="2" id="KW-1185">Reference proteome</keyword>
<accession>A0ACC1QM32</accession>
<name>A0ACC1QM32_9HYPO</name>
<dbReference type="Proteomes" id="UP001148737">
    <property type="component" value="Unassembled WGS sequence"/>
</dbReference>